<name>A0A316EF69_9ACTN</name>
<organism evidence="2 3">
    <name type="scientific">Actinoplanes xinjiangensis</name>
    <dbReference type="NCBI Taxonomy" id="512350"/>
    <lineage>
        <taxon>Bacteria</taxon>
        <taxon>Bacillati</taxon>
        <taxon>Actinomycetota</taxon>
        <taxon>Actinomycetes</taxon>
        <taxon>Micromonosporales</taxon>
        <taxon>Micromonosporaceae</taxon>
        <taxon>Actinoplanes</taxon>
    </lineage>
</organism>
<feature type="coiled-coil region" evidence="1">
    <location>
        <begin position="65"/>
        <end position="92"/>
    </location>
</feature>
<keyword evidence="3" id="KW-1185">Reference proteome</keyword>
<evidence type="ECO:0000313" key="3">
    <source>
        <dbReference type="Proteomes" id="UP000245697"/>
    </source>
</evidence>
<dbReference type="EMBL" id="QGGR01000043">
    <property type="protein sequence ID" value="PWK29834.1"/>
    <property type="molecule type" value="Genomic_DNA"/>
</dbReference>
<evidence type="ECO:0000256" key="1">
    <source>
        <dbReference type="SAM" id="Coils"/>
    </source>
</evidence>
<proteinExistence type="predicted"/>
<dbReference type="Gene3D" id="1.10.287.1060">
    <property type="entry name" value="ESAT-6-like"/>
    <property type="match status" value="1"/>
</dbReference>
<sequence>MRPGATIRAVQVDADELRVAARALRDDAAEDLRRAADRVRLPERQYGVEAAFDRYTTAAAYRALVTAVDQELRLLERAARELADALERTALDYERVDERAAHRLGRDRP</sequence>
<reference evidence="2 3" key="1">
    <citation type="submission" date="2018-05" db="EMBL/GenBank/DDBJ databases">
        <title>Genomic Encyclopedia of Archaeal and Bacterial Type Strains, Phase II (KMG-II): from individual species to whole genera.</title>
        <authorList>
            <person name="Goeker M."/>
        </authorList>
    </citation>
    <scope>NUCLEOTIDE SEQUENCE [LARGE SCALE GENOMIC DNA]</scope>
    <source>
        <strain evidence="2 3">DSM 45184</strain>
    </source>
</reference>
<comment type="caution">
    <text evidence="2">The sequence shown here is derived from an EMBL/GenBank/DDBJ whole genome shotgun (WGS) entry which is preliminary data.</text>
</comment>
<protein>
    <submittedName>
        <fullName evidence="2">Excreted virulence factor EspC (Type VII ESX diderm)</fullName>
    </submittedName>
</protein>
<dbReference type="GO" id="GO:0009306">
    <property type="term" value="P:protein secretion"/>
    <property type="evidence" value="ECO:0007669"/>
    <property type="project" value="InterPro"/>
</dbReference>
<keyword evidence="1" id="KW-0175">Coiled coil</keyword>
<gene>
    <name evidence="2" type="ORF">BC793_14357</name>
</gene>
<dbReference type="Pfam" id="PF10824">
    <property type="entry name" value="T7SS_ESX_EspC"/>
    <property type="match status" value="1"/>
</dbReference>
<evidence type="ECO:0000313" key="2">
    <source>
        <dbReference type="EMBL" id="PWK29834.1"/>
    </source>
</evidence>
<accession>A0A316EF69</accession>
<dbReference type="InterPro" id="IPR022536">
    <property type="entry name" value="EspC"/>
</dbReference>
<dbReference type="Proteomes" id="UP000245697">
    <property type="component" value="Unassembled WGS sequence"/>
</dbReference>
<dbReference type="AlphaFoldDB" id="A0A316EF69"/>